<accession>D7CY30</accession>
<dbReference type="InterPro" id="IPR005302">
    <property type="entry name" value="MoCF_Sase_C"/>
</dbReference>
<dbReference type="EMBL" id="CP002049">
    <property type="protein sequence ID" value="ADI13390.1"/>
    <property type="molecule type" value="Genomic_DNA"/>
</dbReference>
<dbReference type="Pfam" id="PF03473">
    <property type="entry name" value="MOSC"/>
    <property type="match status" value="1"/>
</dbReference>
<dbReference type="HOGENOM" id="CLU_082566_0_1_0"/>
<dbReference type="PANTHER" id="PTHR30212">
    <property type="entry name" value="PROTEIN YIIM"/>
    <property type="match status" value="1"/>
</dbReference>
<dbReference type="GO" id="GO:0030170">
    <property type="term" value="F:pyridoxal phosphate binding"/>
    <property type="evidence" value="ECO:0007669"/>
    <property type="project" value="InterPro"/>
</dbReference>
<dbReference type="PROSITE" id="PS51340">
    <property type="entry name" value="MOSC"/>
    <property type="match status" value="1"/>
</dbReference>
<dbReference type="AlphaFoldDB" id="D7CY30"/>
<dbReference type="eggNOG" id="COG2258">
    <property type="taxonomic scope" value="Bacteria"/>
</dbReference>
<sequence length="218" mass="23950">MQLLSVNVGQARAIVAKSGRSGIFKRATTERVRVTRDGLLGDTICDTENHGGPDQAVYLYGAPDYAWWSEQLGRTLAPGTFGENLTVSGLESATLQVGDRFRVGEVVLEVTAPRIPCVTLAVRMGDPAFVKRFRHAERPGVYCRVLHEGDVWAGAEVRLEPYTGATVGVLELFRDFFRPERDEKTLRRHLAAPIASRDRAAKEAALAALRERGDPHAP</sequence>
<gene>
    <name evidence="2" type="ordered locus">Trad_0250</name>
</gene>
<dbReference type="GO" id="GO:0003824">
    <property type="term" value="F:catalytic activity"/>
    <property type="evidence" value="ECO:0007669"/>
    <property type="project" value="InterPro"/>
</dbReference>
<dbReference type="KEGG" id="tra:Trad_0250"/>
<keyword evidence="3" id="KW-1185">Reference proteome</keyword>
<evidence type="ECO:0000259" key="1">
    <source>
        <dbReference type="PROSITE" id="PS51340"/>
    </source>
</evidence>
<dbReference type="Proteomes" id="UP000000379">
    <property type="component" value="Chromosome"/>
</dbReference>
<dbReference type="SUPFAM" id="SSF50800">
    <property type="entry name" value="PK beta-barrel domain-like"/>
    <property type="match status" value="1"/>
</dbReference>
<dbReference type="Gene3D" id="2.40.33.20">
    <property type="entry name" value="PK beta-barrel domain-like"/>
    <property type="match status" value="1"/>
</dbReference>
<evidence type="ECO:0000313" key="2">
    <source>
        <dbReference type="EMBL" id="ADI13390.1"/>
    </source>
</evidence>
<dbReference type="RefSeq" id="WP_013176770.1">
    <property type="nucleotide sequence ID" value="NC_014221.1"/>
</dbReference>
<reference evidence="2 3" key="2">
    <citation type="journal article" date="2011" name="Stand. Genomic Sci.">
        <title>Complete genome sequence of Truepera radiovictrix type strain (RQ-24).</title>
        <authorList>
            <person name="Ivanova N."/>
            <person name="Rohde C."/>
            <person name="Munk C."/>
            <person name="Nolan M."/>
            <person name="Lucas S."/>
            <person name="Del Rio T.G."/>
            <person name="Tice H."/>
            <person name="Deshpande S."/>
            <person name="Cheng J.F."/>
            <person name="Tapia R."/>
            <person name="Han C."/>
            <person name="Goodwin L."/>
            <person name="Pitluck S."/>
            <person name="Liolios K."/>
            <person name="Mavromatis K."/>
            <person name="Mikhailova N."/>
            <person name="Pati A."/>
            <person name="Chen A."/>
            <person name="Palaniappan K."/>
            <person name="Land M."/>
            <person name="Hauser L."/>
            <person name="Chang Y.J."/>
            <person name="Jeffries C.D."/>
            <person name="Brambilla E."/>
            <person name="Rohde M."/>
            <person name="Goker M."/>
            <person name="Tindall B.J."/>
            <person name="Woyke T."/>
            <person name="Bristow J."/>
            <person name="Eisen J.A."/>
            <person name="Markowitz V."/>
            <person name="Hugenholtz P."/>
            <person name="Kyrpides N.C."/>
            <person name="Klenk H.P."/>
            <person name="Lapidus A."/>
        </authorList>
    </citation>
    <scope>NUCLEOTIDE SEQUENCE [LARGE SCALE GENOMIC DNA]</scope>
    <source>
        <strain evidence="3">DSM 17093 / CIP 108686 / LMG 22925 / RQ-24</strain>
    </source>
</reference>
<dbReference type="InterPro" id="IPR052353">
    <property type="entry name" value="Benzoxazolinone_Detox_Enz"/>
</dbReference>
<reference evidence="3" key="1">
    <citation type="submission" date="2010-05" db="EMBL/GenBank/DDBJ databases">
        <title>The complete genome of Truepera radiovictris DSM 17093.</title>
        <authorList>
            <consortium name="US DOE Joint Genome Institute (JGI-PGF)"/>
            <person name="Lucas S."/>
            <person name="Copeland A."/>
            <person name="Lapidus A."/>
            <person name="Glavina del Rio T."/>
            <person name="Dalin E."/>
            <person name="Tice H."/>
            <person name="Bruce D."/>
            <person name="Goodwin L."/>
            <person name="Pitluck S."/>
            <person name="Kyrpides N."/>
            <person name="Mavromatis K."/>
            <person name="Ovchinnikova G."/>
            <person name="Munk A.C."/>
            <person name="Detter J.C."/>
            <person name="Han C."/>
            <person name="Tapia R."/>
            <person name="Land M."/>
            <person name="Hauser L."/>
            <person name="Markowitz V."/>
            <person name="Cheng J.-F."/>
            <person name="Hugenholtz P."/>
            <person name="Woyke T."/>
            <person name="Wu D."/>
            <person name="Tindall B."/>
            <person name="Pomrenke H.G."/>
            <person name="Brambilla E."/>
            <person name="Klenk H.-P."/>
            <person name="Eisen J.A."/>
        </authorList>
    </citation>
    <scope>NUCLEOTIDE SEQUENCE [LARGE SCALE GENOMIC DNA]</scope>
    <source>
        <strain evidence="3">DSM 17093 / CIP 108686 / LMG 22925 / RQ-24</strain>
    </source>
</reference>
<evidence type="ECO:0000313" key="3">
    <source>
        <dbReference type="Proteomes" id="UP000000379"/>
    </source>
</evidence>
<protein>
    <submittedName>
        <fullName evidence="2">MOSC domain containing protein</fullName>
    </submittedName>
</protein>
<organism evidence="2 3">
    <name type="scientific">Truepera radiovictrix (strain DSM 17093 / CIP 108686 / LMG 22925 / RQ-24)</name>
    <dbReference type="NCBI Taxonomy" id="649638"/>
    <lineage>
        <taxon>Bacteria</taxon>
        <taxon>Thermotogati</taxon>
        <taxon>Deinococcota</taxon>
        <taxon>Deinococci</taxon>
        <taxon>Trueperales</taxon>
        <taxon>Trueperaceae</taxon>
        <taxon>Truepera</taxon>
    </lineage>
</organism>
<dbReference type="PANTHER" id="PTHR30212:SF2">
    <property type="entry name" value="PROTEIN YIIM"/>
    <property type="match status" value="1"/>
</dbReference>
<proteinExistence type="predicted"/>
<name>D7CY30_TRURR</name>
<dbReference type="InterPro" id="IPR011037">
    <property type="entry name" value="Pyrv_Knase-like_insert_dom_sf"/>
</dbReference>
<dbReference type="OrthoDB" id="9786134at2"/>
<dbReference type="STRING" id="649638.Trad_0250"/>
<feature type="domain" description="MOSC" evidence="1">
    <location>
        <begin position="26"/>
        <end position="160"/>
    </location>
</feature>
<dbReference type="GO" id="GO:0030151">
    <property type="term" value="F:molybdenum ion binding"/>
    <property type="evidence" value="ECO:0007669"/>
    <property type="project" value="InterPro"/>
</dbReference>